<dbReference type="PROSITE" id="PS50003">
    <property type="entry name" value="PH_DOMAIN"/>
    <property type="match status" value="1"/>
</dbReference>
<dbReference type="CDD" id="cd00132">
    <property type="entry name" value="CRIB"/>
    <property type="match status" value="1"/>
</dbReference>
<keyword evidence="6" id="KW-0963">Cytoplasm</keyword>
<feature type="region of interest" description="Disordered" evidence="22">
    <location>
        <begin position="627"/>
        <end position="648"/>
    </location>
</feature>
<feature type="coiled-coil region" evidence="21">
    <location>
        <begin position="901"/>
        <end position="935"/>
    </location>
</feature>
<dbReference type="Pfam" id="PF00130">
    <property type="entry name" value="C1_1"/>
    <property type="match status" value="1"/>
</dbReference>
<evidence type="ECO:0000313" key="29">
    <source>
        <dbReference type="Ensembl" id="ENSCCRP00015069971.1"/>
    </source>
</evidence>
<feature type="domain" description="Phorbol-ester/DAG-type" evidence="25">
    <location>
        <begin position="1038"/>
        <end position="1088"/>
    </location>
</feature>
<dbReference type="InterPro" id="IPR001180">
    <property type="entry name" value="CNH_dom"/>
</dbReference>
<dbReference type="Pfam" id="PF00069">
    <property type="entry name" value="Pkinase"/>
    <property type="match status" value="1"/>
</dbReference>
<dbReference type="SMART" id="SM00036">
    <property type="entry name" value="CNH"/>
    <property type="match status" value="1"/>
</dbReference>
<dbReference type="SUPFAM" id="SSF50729">
    <property type="entry name" value="PH domain-like"/>
    <property type="match status" value="1"/>
</dbReference>
<dbReference type="InterPro" id="IPR011009">
    <property type="entry name" value="Kinase-like_dom_sf"/>
</dbReference>
<dbReference type="Gene3D" id="1.20.5.340">
    <property type="match status" value="1"/>
</dbReference>
<dbReference type="EC" id="2.7.11.1" evidence="5"/>
<feature type="region of interest" description="Disordered" evidence="22">
    <location>
        <begin position="660"/>
        <end position="682"/>
    </location>
</feature>
<dbReference type="InterPro" id="IPR008271">
    <property type="entry name" value="Ser/Thr_kinase_AS"/>
</dbReference>
<keyword evidence="15 20" id="KW-0067">ATP-binding</keyword>
<dbReference type="PROSITE" id="PS50081">
    <property type="entry name" value="ZF_DAG_PE_2"/>
    <property type="match status" value="1"/>
</dbReference>
<dbReference type="SMART" id="SM00109">
    <property type="entry name" value="C1"/>
    <property type="match status" value="1"/>
</dbReference>
<dbReference type="PROSITE" id="PS00479">
    <property type="entry name" value="ZF_DAG_PE_1"/>
    <property type="match status" value="1"/>
</dbReference>
<dbReference type="InterPro" id="IPR014930">
    <property type="entry name" value="Myotonic_dystrophy_kinase_coil"/>
</dbReference>
<dbReference type="GO" id="GO:0004674">
    <property type="term" value="F:protein serine/threonine kinase activity"/>
    <property type="evidence" value="ECO:0007669"/>
    <property type="project" value="UniProtKB-KW"/>
</dbReference>
<evidence type="ECO:0000256" key="8">
    <source>
        <dbReference type="ARBA" id="ARBA00022553"/>
    </source>
</evidence>
<dbReference type="InterPro" id="IPR017892">
    <property type="entry name" value="Pkinase_C"/>
</dbReference>
<dbReference type="CDD" id="cd01243">
    <property type="entry name" value="PH_MRCK"/>
    <property type="match status" value="1"/>
</dbReference>
<dbReference type="Pfam" id="PF25346">
    <property type="entry name" value="PH_MRCK"/>
    <property type="match status" value="1"/>
</dbReference>
<reference evidence="29" key="1">
    <citation type="submission" date="2025-08" db="UniProtKB">
        <authorList>
            <consortium name="Ensembl"/>
        </authorList>
    </citation>
    <scope>IDENTIFICATION</scope>
</reference>
<dbReference type="Pfam" id="PF00433">
    <property type="entry name" value="Pkinase_C"/>
    <property type="match status" value="1"/>
</dbReference>
<evidence type="ECO:0000256" key="7">
    <source>
        <dbReference type="ARBA" id="ARBA00022527"/>
    </source>
</evidence>
<evidence type="ECO:0000256" key="20">
    <source>
        <dbReference type="PROSITE-ProRule" id="PRU10141"/>
    </source>
</evidence>
<feature type="domain" description="CNH" evidence="27">
    <location>
        <begin position="1253"/>
        <end position="1526"/>
    </location>
</feature>
<evidence type="ECO:0000259" key="23">
    <source>
        <dbReference type="PROSITE" id="PS50003"/>
    </source>
</evidence>
<dbReference type="PROSITE" id="PS50108">
    <property type="entry name" value="CRIB"/>
    <property type="match status" value="1"/>
</dbReference>
<dbReference type="SUPFAM" id="SSF56112">
    <property type="entry name" value="Protein kinase-like (PK-like)"/>
    <property type="match status" value="1"/>
</dbReference>
<dbReference type="PANTHER" id="PTHR22988">
    <property type="entry name" value="MYOTONIC DYSTROPHY S/T KINASE-RELATED"/>
    <property type="match status" value="1"/>
</dbReference>
<dbReference type="SMART" id="SM00285">
    <property type="entry name" value="PBD"/>
    <property type="match status" value="1"/>
</dbReference>
<comment type="catalytic activity">
    <reaction evidence="19">
        <text>L-seryl-[protein] + ATP = O-phospho-L-seryl-[protein] + ADP + H(+)</text>
        <dbReference type="Rhea" id="RHEA:17989"/>
        <dbReference type="Rhea" id="RHEA-COMP:9863"/>
        <dbReference type="Rhea" id="RHEA-COMP:11604"/>
        <dbReference type="ChEBI" id="CHEBI:15378"/>
        <dbReference type="ChEBI" id="CHEBI:29999"/>
        <dbReference type="ChEBI" id="CHEBI:30616"/>
        <dbReference type="ChEBI" id="CHEBI:83421"/>
        <dbReference type="ChEBI" id="CHEBI:456216"/>
        <dbReference type="EC" id="2.7.11.1"/>
    </reaction>
</comment>
<dbReference type="CDD" id="cd20865">
    <property type="entry name" value="C1_MRCKbeta"/>
    <property type="match status" value="1"/>
</dbReference>
<dbReference type="FunFam" id="3.30.200.20:FF:001055">
    <property type="entry name" value="Serine/threonine-protein kinase MRCK beta"/>
    <property type="match status" value="1"/>
</dbReference>
<organism evidence="29 30">
    <name type="scientific">Cyprinus carpio</name>
    <name type="common">Common carp</name>
    <dbReference type="NCBI Taxonomy" id="7962"/>
    <lineage>
        <taxon>Eukaryota</taxon>
        <taxon>Metazoa</taxon>
        <taxon>Chordata</taxon>
        <taxon>Craniata</taxon>
        <taxon>Vertebrata</taxon>
        <taxon>Euteleostomi</taxon>
        <taxon>Actinopterygii</taxon>
        <taxon>Neopterygii</taxon>
        <taxon>Teleostei</taxon>
        <taxon>Ostariophysi</taxon>
        <taxon>Cypriniformes</taxon>
        <taxon>Cyprinidae</taxon>
        <taxon>Cyprininae</taxon>
        <taxon>Cyprinus</taxon>
    </lineage>
</organism>
<feature type="domain" description="PH" evidence="23">
    <location>
        <begin position="1108"/>
        <end position="1227"/>
    </location>
</feature>
<evidence type="ECO:0000259" key="27">
    <source>
        <dbReference type="PROSITE" id="PS50219"/>
    </source>
</evidence>
<keyword evidence="16 21" id="KW-0175">Coiled coil</keyword>
<dbReference type="InterPro" id="IPR031597">
    <property type="entry name" value="KELK"/>
</dbReference>
<dbReference type="InterPro" id="IPR011993">
    <property type="entry name" value="PH-like_dom_sf"/>
</dbReference>
<evidence type="ECO:0000256" key="13">
    <source>
        <dbReference type="ARBA" id="ARBA00022777"/>
    </source>
</evidence>
<dbReference type="Pfam" id="PF00780">
    <property type="entry name" value="CNH"/>
    <property type="match status" value="1"/>
</dbReference>
<dbReference type="PROSITE" id="PS51285">
    <property type="entry name" value="AGC_KINASE_CTER"/>
    <property type="match status" value="1"/>
</dbReference>
<dbReference type="Gene3D" id="3.30.200.20">
    <property type="entry name" value="Phosphorylase Kinase, domain 1"/>
    <property type="match status" value="1"/>
</dbReference>
<dbReference type="InterPro" id="IPR017441">
    <property type="entry name" value="Protein_kinase_ATP_BS"/>
</dbReference>
<feature type="binding site" evidence="20">
    <location>
        <position position="105"/>
    </location>
    <ligand>
        <name>ATP</name>
        <dbReference type="ChEBI" id="CHEBI:30616"/>
    </ligand>
</feature>
<feature type="domain" description="AGC-kinase C-terminal" evidence="28">
    <location>
        <begin position="343"/>
        <end position="413"/>
    </location>
</feature>
<sequence>MSAKVRLKKLEQLLLDGHQKNDKSLSVETLLDILICLYNECSNSPLKREKHVTEFLEWVKPFTTTVKEMRLHRDDFEMLKVIGRGAFGEVAVVKMKHTERVYAMKILNKWEMLKRAETACFREERNVLVNGDCQWITTLHYAFQDDNYLYLVMDYYVGGDLLTLLSKFEDRLPEDMSKFYVAEMVLAIHSIHQQRYVHRDIKPDNVLLDMNGHIRLADFGSCLKMMQDGTVQSSVAVGTPDYISPEILQAMEDGMGKYGPECDWWSLGVCMYEMLYGETPFYAESLVETYGKIMNHEERFQFPSHITDVSEEAKDLIQRLICSRERRLGQQGIEEFKKHPFFSGIDWENIRNTEAPYIPDVSSPSDTSNFDVDDDVLKNPDIAPPVSHTGFTGQHLPFVGFTYTTDSCFSDRSSVRRVALADGGAGEDLQDGGLQVEAFEKRIRCLEQEKQELNRKLQESTQAVQSLHGSGRGAGTLGRDKEIKKLNEEIDRLKKKLADSDRLEHQLEEAVTLRQDFESSSTKLKALDKQVKALKQEKEDIHKQLVESLDRLKSQTKELKDAHQQRKLAMQEFSELNERMAELRSQKQRLSRQLRDKEEEMEVVMQKIDAMRQDIRKTEKARKELESQLEDARAEASKERKLREHSEVYSKQLESELETLKVKQGTGRASVSSSETQQELTKQKSELDKKVLFYEEELVRRDASHSTELKNLRKELHDSEGQHLSLHKELLVLKDKLEKAKRERQTEMDEAMGALKEKFERERNLLSEENRKLTAETDRLCNFVDKLTAQNRQLEDELQDLASKKESVAHWEAQIAEIIQWVSDEKDARGYLQALASKMTEELETLRSSSLGSRTLDPLWKVRRSQKLDMSARLELQSALEAEIRAKQLVQDELRKVKATNISFESKLKDTEAKNKELEEQLENMKKEMEESRSRSDKGLKLHDFQDSIFEYFNTSPLAHDLTFRDSVSSSSASSLLAFWDETSSVGDVDTTPQKTDIPTSSPSVASEQDEPVKPQATTPAAPSPIYQPTLSAPKPKAHQLSIKTFSSPTQCTHCTSLMVGQVRQGYACEVCSFICHVSCKDNAPQVCPIPPEQAKRPLGIDVQRGIGTAYKGFVRIPKPTGVKKGWQRAYAVVCDCKLFLYEVPEGKSTQPCVMASQVLDLRDEEFSVSSVLASDVIHASRKDIPCIFRVTSSASNSPVRPVPLLVLAESEAEKRKWVGILEGLQNILAKNRLKNRVVHVLHEAYDSSLPAIKTTLSAVIVDRERIALGTEDGLFVVEITRDVIVRAADCKRVCQIELIPKEKMVALLSGRNRHVHLYPWAALEGAEVNCEAKLTETKGCQAMTIGTLRPGGPACLLAGVKRQVICYEITRVKPHHRKLWEVQAPGVAQWLGIIRDRLCVGYPSGFALLAMQGESSPVSLVSPADPSLAFLAQQPLDALHAMEVGANELLLCFSQLGVYVDATGRRSRTQELMWPATPLACSSNSNYLTVYSDYGVDVFDVHTTEWVQTISLRGIRPLNVEGSLNLFGSEQPRLIYFSNSSSDGCDLAIPETSDNSKKLMVRTRSKRKFLFKVPEEERLQQRREMLRDPEMRSKLISNPTNFNHVAHMGPGDGMQVLMDLPLSVMPSSQDDLTKDKPRPLSSISRQQRSKTHITRTASGGGDFGGAGSSRSISDQDQDFEREPDSDSTKHSTPSNSSNPSSPPSPNSPHRSQLTLDSLDQSLDG</sequence>
<feature type="compositionally biased region" description="Polar residues" evidence="22">
    <location>
        <begin position="667"/>
        <end position="680"/>
    </location>
</feature>
<keyword evidence="17" id="KW-0966">Cell projection</keyword>
<dbReference type="GO" id="GO:0005737">
    <property type="term" value="C:cytoplasm"/>
    <property type="evidence" value="ECO:0007669"/>
    <property type="project" value="UniProtKB-SubCell"/>
</dbReference>
<keyword evidence="14" id="KW-0862">Zinc</keyword>
<feature type="region of interest" description="Disordered" evidence="22">
    <location>
        <begin position="1626"/>
        <end position="1725"/>
    </location>
</feature>
<feature type="domain" description="Protein kinase" evidence="24">
    <location>
        <begin position="76"/>
        <end position="342"/>
    </location>
</feature>
<evidence type="ECO:0000313" key="30">
    <source>
        <dbReference type="Proteomes" id="UP000694700"/>
    </source>
</evidence>
<evidence type="ECO:0000256" key="21">
    <source>
        <dbReference type="SAM" id="Coils"/>
    </source>
</evidence>
<dbReference type="PROSITE" id="PS00107">
    <property type="entry name" value="PROTEIN_KINASE_ATP"/>
    <property type="match status" value="1"/>
</dbReference>
<evidence type="ECO:0000256" key="1">
    <source>
        <dbReference type="ARBA" id="ARBA00001946"/>
    </source>
</evidence>
<evidence type="ECO:0000256" key="9">
    <source>
        <dbReference type="ARBA" id="ARBA00022679"/>
    </source>
</evidence>
<dbReference type="Proteomes" id="UP000694700">
    <property type="component" value="Unplaced"/>
</dbReference>
<dbReference type="InterPro" id="IPR046349">
    <property type="entry name" value="C1-like_sf"/>
</dbReference>
<evidence type="ECO:0000259" key="28">
    <source>
        <dbReference type="PROSITE" id="PS51285"/>
    </source>
</evidence>
<evidence type="ECO:0000256" key="17">
    <source>
        <dbReference type="ARBA" id="ARBA00023273"/>
    </source>
</evidence>
<comment type="similarity">
    <text evidence="4">Belongs to the protein kinase superfamily. AGC Ser/Thr protein kinase family. DMPK subfamily.</text>
</comment>
<feature type="compositionally biased region" description="Gly residues" evidence="22">
    <location>
        <begin position="1659"/>
        <end position="1668"/>
    </location>
</feature>
<evidence type="ECO:0000259" key="26">
    <source>
        <dbReference type="PROSITE" id="PS50108"/>
    </source>
</evidence>
<dbReference type="InterPro" id="IPR001849">
    <property type="entry name" value="PH_domain"/>
</dbReference>
<evidence type="ECO:0000256" key="2">
    <source>
        <dbReference type="ARBA" id="ARBA00004496"/>
    </source>
</evidence>
<evidence type="ECO:0000256" key="3">
    <source>
        <dbReference type="ARBA" id="ARBA00004510"/>
    </source>
</evidence>
<dbReference type="GO" id="GO:0005524">
    <property type="term" value="F:ATP binding"/>
    <property type="evidence" value="ECO:0007669"/>
    <property type="project" value="UniProtKB-UniRule"/>
</dbReference>
<evidence type="ECO:0000256" key="22">
    <source>
        <dbReference type="SAM" id="MobiDB-lite"/>
    </source>
</evidence>
<keyword evidence="12" id="KW-0863">Zinc-finger</keyword>
<feature type="compositionally biased region" description="Low complexity" evidence="22">
    <location>
        <begin position="1708"/>
        <end position="1725"/>
    </location>
</feature>
<dbReference type="SMART" id="SM00133">
    <property type="entry name" value="S_TK_X"/>
    <property type="match status" value="1"/>
</dbReference>
<evidence type="ECO:0000256" key="18">
    <source>
        <dbReference type="ARBA" id="ARBA00047899"/>
    </source>
</evidence>
<gene>
    <name evidence="29" type="primary">LOC109057701</name>
</gene>
<dbReference type="Ensembl" id="ENSCCRT00015072227.1">
    <property type="protein sequence ID" value="ENSCCRP00015069971.1"/>
    <property type="gene ID" value="ENSCCRG00015020087.1"/>
</dbReference>
<keyword evidence="9" id="KW-0808">Transferase</keyword>
<proteinExistence type="inferred from homology"/>
<dbReference type="Gene3D" id="1.10.510.10">
    <property type="entry name" value="Transferase(Phosphotransferase) domain 1"/>
    <property type="match status" value="1"/>
</dbReference>
<dbReference type="FunFam" id="3.30.60.20:FF:000005">
    <property type="entry name" value="Non-specific serine/threonine protein kinase"/>
    <property type="match status" value="1"/>
</dbReference>
<evidence type="ECO:0000256" key="12">
    <source>
        <dbReference type="ARBA" id="ARBA00022771"/>
    </source>
</evidence>
<dbReference type="GO" id="GO:0031032">
    <property type="term" value="P:actomyosin structure organization"/>
    <property type="evidence" value="ECO:0007669"/>
    <property type="project" value="TreeGrafter"/>
</dbReference>
<dbReference type="GO" id="GO:0005856">
    <property type="term" value="C:cytoskeleton"/>
    <property type="evidence" value="ECO:0007669"/>
    <property type="project" value="TreeGrafter"/>
</dbReference>
<dbReference type="FunFam" id="1.10.510.10:FF:000014">
    <property type="entry name" value="Non-specific serine/threonine protein kinase"/>
    <property type="match status" value="1"/>
</dbReference>
<dbReference type="InterPro" id="IPR050839">
    <property type="entry name" value="Rho-assoc_Ser/Thr_Kinase"/>
</dbReference>
<evidence type="ECO:0000256" key="11">
    <source>
        <dbReference type="ARBA" id="ARBA00022741"/>
    </source>
</evidence>
<dbReference type="InterPro" id="IPR000095">
    <property type="entry name" value="CRIB_dom"/>
</dbReference>
<dbReference type="InterPro" id="IPR000719">
    <property type="entry name" value="Prot_kinase_dom"/>
</dbReference>
<feature type="compositionally biased region" description="Polar residues" evidence="22">
    <location>
        <begin position="1016"/>
        <end position="1031"/>
    </location>
</feature>
<name>A0A8C1WRL3_CYPCA</name>
<accession>A0A8C1WRL3</accession>
<keyword evidence="11 20" id="KW-0547">Nucleotide-binding</keyword>
<keyword evidence="10" id="KW-0479">Metal-binding</keyword>
<feature type="compositionally biased region" description="Basic and acidic residues" evidence="22">
    <location>
        <begin position="1679"/>
        <end position="1690"/>
    </location>
</feature>
<keyword evidence="7" id="KW-0723">Serine/threonine-protein kinase</keyword>
<comment type="cofactor">
    <cofactor evidence="1">
        <name>Mg(2+)</name>
        <dbReference type="ChEBI" id="CHEBI:18420"/>
    </cofactor>
</comment>
<comment type="subcellular location">
    <subcellularLocation>
        <location evidence="3">Cell projection</location>
        <location evidence="3">Lamellipodium</location>
    </subcellularLocation>
    <subcellularLocation>
        <location evidence="2">Cytoplasm</location>
    </subcellularLocation>
</comment>
<dbReference type="InterPro" id="IPR057529">
    <property type="entry name" value="MRCK/ROCK_PH"/>
</dbReference>
<dbReference type="PROSITE" id="PS00108">
    <property type="entry name" value="PROTEIN_KINASE_ST"/>
    <property type="match status" value="1"/>
</dbReference>
<dbReference type="SMART" id="SM00233">
    <property type="entry name" value="PH"/>
    <property type="match status" value="1"/>
</dbReference>
<dbReference type="Gene3D" id="2.30.29.30">
    <property type="entry name" value="Pleckstrin-homology domain (PH domain)/Phosphotyrosine-binding domain (PTB)"/>
    <property type="match status" value="1"/>
</dbReference>
<dbReference type="PROSITE" id="PS50219">
    <property type="entry name" value="CNH"/>
    <property type="match status" value="1"/>
</dbReference>
<dbReference type="PANTHER" id="PTHR22988:SF34">
    <property type="entry name" value="SERINE_THREONINE-PROTEIN KINASE MRCK BETA"/>
    <property type="match status" value="1"/>
</dbReference>
<dbReference type="PROSITE" id="PS50011">
    <property type="entry name" value="PROTEIN_KINASE_DOM"/>
    <property type="match status" value="1"/>
</dbReference>
<feature type="compositionally biased region" description="Polar residues" evidence="22">
    <location>
        <begin position="987"/>
        <end position="1007"/>
    </location>
</feature>
<evidence type="ECO:0000256" key="5">
    <source>
        <dbReference type="ARBA" id="ARBA00012513"/>
    </source>
</evidence>
<feature type="region of interest" description="Disordered" evidence="22">
    <location>
        <begin position="987"/>
        <end position="1033"/>
    </location>
</feature>
<dbReference type="FunFam" id="2.30.29.30:FF:000140">
    <property type="entry name" value="CDC42 binding protein kinase beta"/>
    <property type="match status" value="1"/>
</dbReference>
<feature type="domain" description="CRIB" evidence="26">
    <location>
        <begin position="1597"/>
        <end position="1610"/>
    </location>
</feature>
<dbReference type="Pfam" id="PF08826">
    <property type="entry name" value="DMPK_coil"/>
    <property type="match status" value="1"/>
</dbReference>
<dbReference type="Gene3D" id="3.30.60.20">
    <property type="match status" value="1"/>
</dbReference>
<dbReference type="GO" id="GO:0008270">
    <property type="term" value="F:zinc ion binding"/>
    <property type="evidence" value="ECO:0007669"/>
    <property type="project" value="UniProtKB-KW"/>
</dbReference>
<evidence type="ECO:0000256" key="15">
    <source>
        <dbReference type="ARBA" id="ARBA00022840"/>
    </source>
</evidence>
<evidence type="ECO:0000256" key="10">
    <source>
        <dbReference type="ARBA" id="ARBA00022723"/>
    </source>
</evidence>
<dbReference type="SUPFAM" id="SSF57889">
    <property type="entry name" value="Cysteine-rich domain"/>
    <property type="match status" value="1"/>
</dbReference>
<evidence type="ECO:0000256" key="4">
    <source>
        <dbReference type="ARBA" id="ARBA00005719"/>
    </source>
</evidence>
<evidence type="ECO:0000259" key="25">
    <source>
        <dbReference type="PROSITE" id="PS50081"/>
    </source>
</evidence>
<protein>
    <recommendedName>
        <fullName evidence="5">non-specific serine/threonine protein kinase</fullName>
        <ecNumber evidence="5">2.7.11.1</ecNumber>
    </recommendedName>
</protein>
<keyword evidence="8" id="KW-0597">Phosphoprotein</keyword>
<dbReference type="InterPro" id="IPR000961">
    <property type="entry name" value="AGC-kinase_C"/>
</dbReference>
<comment type="catalytic activity">
    <reaction evidence="18">
        <text>L-threonyl-[protein] + ATP = O-phospho-L-threonyl-[protein] + ADP + H(+)</text>
        <dbReference type="Rhea" id="RHEA:46608"/>
        <dbReference type="Rhea" id="RHEA-COMP:11060"/>
        <dbReference type="Rhea" id="RHEA-COMP:11605"/>
        <dbReference type="ChEBI" id="CHEBI:15378"/>
        <dbReference type="ChEBI" id="CHEBI:30013"/>
        <dbReference type="ChEBI" id="CHEBI:30616"/>
        <dbReference type="ChEBI" id="CHEBI:61977"/>
        <dbReference type="ChEBI" id="CHEBI:456216"/>
        <dbReference type="EC" id="2.7.11.1"/>
    </reaction>
</comment>
<evidence type="ECO:0000256" key="16">
    <source>
        <dbReference type="ARBA" id="ARBA00023054"/>
    </source>
</evidence>
<dbReference type="Pfam" id="PF15796">
    <property type="entry name" value="KELK"/>
    <property type="match status" value="1"/>
</dbReference>
<dbReference type="GO" id="GO:0030027">
    <property type="term" value="C:lamellipodium"/>
    <property type="evidence" value="ECO:0007669"/>
    <property type="project" value="UniProtKB-SubCell"/>
</dbReference>
<dbReference type="InterPro" id="IPR002219">
    <property type="entry name" value="PKC_DAG/PE"/>
</dbReference>
<evidence type="ECO:0000259" key="24">
    <source>
        <dbReference type="PROSITE" id="PS50011"/>
    </source>
</evidence>
<dbReference type="SMART" id="SM00220">
    <property type="entry name" value="S_TKc"/>
    <property type="match status" value="1"/>
</dbReference>
<evidence type="ECO:0000256" key="19">
    <source>
        <dbReference type="ARBA" id="ARBA00048679"/>
    </source>
</evidence>
<evidence type="ECO:0000256" key="6">
    <source>
        <dbReference type="ARBA" id="ARBA00022490"/>
    </source>
</evidence>
<evidence type="ECO:0000256" key="14">
    <source>
        <dbReference type="ARBA" id="ARBA00022833"/>
    </source>
</evidence>
<keyword evidence="13" id="KW-0418">Kinase</keyword>